<name>A0ABY7PZN5_9ACTN</name>
<proteinExistence type="predicted"/>
<gene>
    <name evidence="1" type="ORF">O1G21_08245</name>
</gene>
<sequence>MTGYGPPLLFLDVDGPLIPFGAPPPGGYPTYPGPGSGPSGNPLVARVDPGLGRRLLGLPCELVWATTWLADANDCLSPRLGLPQLPYVDWPVAGESESGDGDGGGSGQLHWKTRTLVAWAAGRPFAWMDDEITPADRRWVDAHSPARALLHRIDPQVGLTDSDFATLDAWLRTL</sequence>
<dbReference type="RefSeq" id="WP_270142093.1">
    <property type="nucleotide sequence ID" value="NZ_CP115450.1"/>
</dbReference>
<reference evidence="2" key="1">
    <citation type="submission" date="2022-12" db="EMBL/GenBank/DDBJ databases">
        <authorList>
            <person name="Mo P."/>
        </authorList>
    </citation>
    <scope>NUCLEOTIDE SEQUENCE [LARGE SCALE GENOMIC DNA]</scope>
    <source>
        <strain evidence="2">HUAS 3-15</strain>
    </source>
</reference>
<evidence type="ECO:0000313" key="2">
    <source>
        <dbReference type="Proteomes" id="UP001212821"/>
    </source>
</evidence>
<dbReference type="Pfam" id="PF18143">
    <property type="entry name" value="HAD_SAK_2"/>
    <property type="match status" value="1"/>
</dbReference>
<protein>
    <submittedName>
        <fullName evidence="1">HAD domain-containing protein</fullName>
    </submittedName>
</protein>
<keyword evidence="2" id="KW-1185">Reference proteome</keyword>
<accession>A0ABY7PZN5</accession>
<organism evidence="1 2">
    <name type="scientific">Kitasatospora cathayae</name>
    <dbReference type="NCBI Taxonomy" id="3004092"/>
    <lineage>
        <taxon>Bacteria</taxon>
        <taxon>Bacillati</taxon>
        <taxon>Actinomycetota</taxon>
        <taxon>Actinomycetes</taxon>
        <taxon>Kitasatosporales</taxon>
        <taxon>Streptomycetaceae</taxon>
        <taxon>Kitasatospora</taxon>
    </lineage>
</organism>
<evidence type="ECO:0000313" key="1">
    <source>
        <dbReference type="EMBL" id="WBP85834.1"/>
    </source>
</evidence>
<dbReference type="Proteomes" id="UP001212821">
    <property type="component" value="Chromosome"/>
</dbReference>
<dbReference type="EMBL" id="CP115450">
    <property type="protein sequence ID" value="WBP85834.1"/>
    <property type="molecule type" value="Genomic_DNA"/>
</dbReference>